<dbReference type="SUPFAM" id="SSF53335">
    <property type="entry name" value="S-adenosyl-L-methionine-dependent methyltransferases"/>
    <property type="match status" value="1"/>
</dbReference>
<name>A0A1I1PT28_9RHOB</name>
<sequence length="220" mass="24248">MARTGNFWNWIARRYARMPVRDEAAYRQKLEITQSYLRPDWQVLEFGCGTGSTALEHAAHVSHLRAIDSAEGMIAICREKAALAGVTNVRFERADFDAIQVPEGSLDAVLGMSVLHLMDDPDATISRVFDMLRPGGLFFSSTTCLDGLDATGFGARLIARVLLPAGGALGLLPRMTRLSRAGLRARMEAAGFEIERDWLPDEDPTKAVFIVARKPQLVTE</sequence>
<evidence type="ECO:0000259" key="3">
    <source>
        <dbReference type="Pfam" id="PF13649"/>
    </source>
</evidence>
<accession>A0A1I1PT28</accession>
<evidence type="ECO:0000256" key="1">
    <source>
        <dbReference type="ARBA" id="ARBA00022603"/>
    </source>
</evidence>
<dbReference type="EMBL" id="FOLG01000016">
    <property type="protein sequence ID" value="SFD12802.1"/>
    <property type="molecule type" value="Genomic_DNA"/>
</dbReference>
<dbReference type="Proteomes" id="UP000198728">
    <property type="component" value="Unassembled WGS sequence"/>
</dbReference>
<keyword evidence="2 4" id="KW-0808">Transferase</keyword>
<dbReference type="InterPro" id="IPR041698">
    <property type="entry name" value="Methyltransf_25"/>
</dbReference>
<feature type="domain" description="Methyltransferase" evidence="3">
    <location>
        <begin position="43"/>
        <end position="136"/>
    </location>
</feature>
<organism evidence="4 5">
    <name type="scientific">Tropicimonas isoalkanivorans</name>
    <dbReference type="NCBI Taxonomy" id="441112"/>
    <lineage>
        <taxon>Bacteria</taxon>
        <taxon>Pseudomonadati</taxon>
        <taxon>Pseudomonadota</taxon>
        <taxon>Alphaproteobacteria</taxon>
        <taxon>Rhodobacterales</taxon>
        <taxon>Roseobacteraceae</taxon>
        <taxon>Tropicimonas</taxon>
    </lineage>
</organism>
<proteinExistence type="predicted"/>
<protein>
    <submittedName>
        <fullName evidence="4">Methyltransferase domain-containing protein</fullName>
    </submittedName>
</protein>
<dbReference type="RefSeq" id="WP_093362508.1">
    <property type="nucleotide sequence ID" value="NZ_FOLG01000016.1"/>
</dbReference>
<dbReference type="PANTHER" id="PTHR43861:SF1">
    <property type="entry name" value="TRANS-ACONITATE 2-METHYLTRANSFERASE"/>
    <property type="match status" value="1"/>
</dbReference>
<keyword evidence="1 4" id="KW-0489">Methyltransferase</keyword>
<gene>
    <name evidence="4" type="ORF">SAMN04488094_11628</name>
</gene>
<dbReference type="GO" id="GO:0032259">
    <property type="term" value="P:methylation"/>
    <property type="evidence" value="ECO:0007669"/>
    <property type="project" value="UniProtKB-KW"/>
</dbReference>
<dbReference type="OrthoDB" id="5642573at2"/>
<dbReference type="Pfam" id="PF13649">
    <property type="entry name" value="Methyltransf_25"/>
    <property type="match status" value="1"/>
</dbReference>
<dbReference type="CDD" id="cd02440">
    <property type="entry name" value="AdoMet_MTases"/>
    <property type="match status" value="1"/>
</dbReference>
<dbReference type="InterPro" id="IPR029063">
    <property type="entry name" value="SAM-dependent_MTases_sf"/>
</dbReference>
<dbReference type="GO" id="GO:0008168">
    <property type="term" value="F:methyltransferase activity"/>
    <property type="evidence" value="ECO:0007669"/>
    <property type="project" value="UniProtKB-KW"/>
</dbReference>
<evidence type="ECO:0000256" key="2">
    <source>
        <dbReference type="ARBA" id="ARBA00022679"/>
    </source>
</evidence>
<dbReference type="Gene3D" id="3.40.50.150">
    <property type="entry name" value="Vaccinia Virus protein VP39"/>
    <property type="match status" value="1"/>
</dbReference>
<dbReference type="AlphaFoldDB" id="A0A1I1PT28"/>
<evidence type="ECO:0000313" key="5">
    <source>
        <dbReference type="Proteomes" id="UP000198728"/>
    </source>
</evidence>
<dbReference type="STRING" id="441112.SAMN04488094_11628"/>
<dbReference type="PANTHER" id="PTHR43861">
    <property type="entry name" value="TRANS-ACONITATE 2-METHYLTRANSFERASE-RELATED"/>
    <property type="match status" value="1"/>
</dbReference>
<reference evidence="4 5" key="1">
    <citation type="submission" date="2016-10" db="EMBL/GenBank/DDBJ databases">
        <authorList>
            <person name="de Groot N.N."/>
        </authorList>
    </citation>
    <scope>NUCLEOTIDE SEQUENCE [LARGE SCALE GENOMIC DNA]</scope>
    <source>
        <strain evidence="4 5">DSM 19548</strain>
    </source>
</reference>
<evidence type="ECO:0000313" key="4">
    <source>
        <dbReference type="EMBL" id="SFD12802.1"/>
    </source>
</evidence>
<keyword evidence="5" id="KW-1185">Reference proteome</keyword>